<dbReference type="PIRSF" id="PIRSF008502">
    <property type="entry name" value="UCP008502"/>
    <property type="match status" value="1"/>
</dbReference>
<protein>
    <recommendedName>
        <fullName evidence="3">DUF1697 domain-containing protein</fullName>
    </recommendedName>
</protein>
<gene>
    <name evidence="1" type="ORF">WQ53_00765</name>
</gene>
<dbReference type="Proteomes" id="UP000033067">
    <property type="component" value="Chromosome"/>
</dbReference>
<dbReference type="PANTHER" id="PTHR36439">
    <property type="entry name" value="BLL4334 PROTEIN"/>
    <property type="match status" value="1"/>
</dbReference>
<keyword evidence="2" id="KW-1185">Reference proteome</keyword>
<dbReference type="InterPro" id="IPR012545">
    <property type="entry name" value="DUF1697"/>
</dbReference>
<dbReference type="PANTHER" id="PTHR36439:SF1">
    <property type="entry name" value="DUF1697 DOMAIN-CONTAINING PROTEIN"/>
    <property type="match status" value="1"/>
</dbReference>
<dbReference type="SUPFAM" id="SSF160379">
    <property type="entry name" value="SP0830-like"/>
    <property type="match status" value="1"/>
</dbReference>
<dbReference type="RefSeq" id="WP_052629555.1">
    <property type="nucleotide sequence ID" value="NZ_CP011144.1"/>
</dbReference>
<dbReference type="AlphaFoldDB" id="A0A0E3ULW9"/>
<evidence type="ECO:0000313" key="2">
    <source>
        <dbReference type="Proteomes" id="UP000033067"/>
    </source>
</evidence>
<dbReference type="Pfam" id="PF08002">
    <property type="entry name" value="DUF1697"/>
    <property type="match status" value="1"/>
</dbReference>
<dbReference type="PATRIC" id="fig|314722.6.peg.156"/>
<reference evidence="1 2" key="1">
    <citation type="journal article" date="2015" name="Genome Announc.">
        <title>Complete Genome Sequence of Pseudoxanthomonas suwonensis Strain J1, a Cellulose-Degrading Bacterium Isolated from Leaf- and Wood-Enriched Soil.</title>
        <authorList>
            <person name="Hou L."/>
            <person name="Jiang J."/>
            <person name="Xu Z."/>
            <person name="Zhou Y."/>
            <person name="Leung F.C."/>
        </authorList>
    </citation>
    <scope>NUCLEOTIDE SEQUENCE [LARGE SCALE GENOMIC DNA]</scope>
    <source>
        <strain evidence="1 2">J1</strain>
    </source>
</reference>
<dbReference type="KEGG" id="psuw:WQ53_00765"/>
<evidence type="ECO:0000313" key="1">
    <source>
        <dbReference type="EMBL" id="AKC85515.1"/>
    </source>
</evidence>
<name>A0A0E3ULW9_9GAMM</name>
<proteinExistence type="predicted"/>
<evidence type="ECO:0008006" key="3">
    <source>
        <dbReference type="Google" id="ProtNLM"/>
    </source>
</evidence>
<sequence length="172" mass="18455">MSRYVAFLRGVSPMNARMAELKACFEKAGFTGVRTVLSSGNVVFTAAAAPESGLAGTIESAMARHLPRSFPVIVRSAGHLRALVESDPYAGFRIPPQAKRVVTFLGKPCREQPPLPIEQDGARILAVTGEDVFTAYVPSADGPVFMALIEKTFGKNVTTRTWDTVRKCVAAA</sequence>
<organism evidence="1 2">
    <name type="scientific">Pseudoxanthomonas suwonensis</name>
    <dbReference type="NCBI Taxonomy" id="314722"/>
    <lineage>
        <taxon>Bacteria</taxon>
        <taxon>Pseudomonadati</taxon>
        <taxon>Pseudomonadota</taxon>
        <taxon>Gammaproteobacteria</taxon>
        <taxon>Lysobacterales</taxon>
        <taxon>Lysobacteraceae</taxon>
        <taxon>Pseudoxanthomonas</taxon>
    </lineage>
</organism>
<dbReference type="Gene3D" id="3.30.70.1280">
    <property type="entry name" value="SP0830-like domains"/>
    <property type="match status" value="1"/>
</dbReference>
<dbReference type="EMBL" id="CP011144">
    <property type="protein sequence ID" value="AKC85515.1"/>
    <property type="molecule type" value="Genomic_DNA"/>
</dbReference>
<accession>A0A0E3ULW9</accession>
<dbReference type="OrthoDB" id="9806494at2"/>